<evidence type="ECO:0000256" key="1">
    <source>
        <dbReference type="ARBA" id="ARBA00001947"/>
    </source>
</evidence>
<dbReference type="InterPro" id="IPR024909">
    <property type="entry name" value="Cys-tRNA/MSH_ligase"/>
</dbReference>
<keyword evidence="7" id="KW-0862">Zinc</keyword>
<evidence type="ECO:0000259" key="13">
    <source>
        <dbReference type="Pfam" id="PF01406"/>
    </source>
</evidence>
<dbReference type="Gene3D" id="1.20.120.1910">
    <property type="entry name" value="Cysteine-tRNA ligase, C-terminal anti-codon recognition domain"/>
    <property type="match status" value="1"/>
</dbReference>
<dbReference type="PRINTS" id="PR00983">
    <property type="entry name" value="TRNASYNTHCYS"/>
</dbReference>
<evidence type="ECO:0000256" key="5">
    <source>
        <dbReference type="ARBA" id="ARBA00022723"/>
    </source>
</evidence>
<evidence type="ECO:0000256" key="2">
    <source>
        <dbReference type="ARBA" id="ARBA00005594"/>
    </source>
</evidence>
<dbReference type="GO" id="GO:0005737">
    <property type="term" value="C:cytoplasm"/>
    <property type="evidence" value="ECO:0007669"/>
    <property type="project" value="TreeGrafter"/>
</dbReference>
<keyword evidence="10" id="KW-0030">Aminoacyl-tRNA synthetase</keyword>
<dbReference type="InterPro" id="IPR009080">
    <property type="entry name" value="tRNAsynth_Ia_anticodon-bd"/>
</dbReference>
<evidence type="ECO:0000256" key="3">
    <source>
        <dbReference type="ARBA" id="ARBA00012832"/>
    </source>
</evidence>
<dbReference type="AlphaFoldDB" id="A0A9C7UMV5"/>
<keyword evidence="6" id="KW-0547">Nucleotide-binding</keyword>
<evidence type="ECO:0000313" key="15">
    <source>
        <dbReference type="Proteomes" id="UP001061958"/>
    </source>
</evidence>
<keyword evidence="15" id="KW-1185">Reference proteome</keyword>
<feature type="coiled-coil region" evidence="12">
    <location>
        <begin position="707"/>
        <end position="744"/>
    </location>
</feature>
<feature type="domain" description="tRNA synthetases class I catalytic" evidence="13">
    <location>
        <begin position="23"/>
        <end position="329"/>
    </location>
</feature>
<name>A0A9C7UMV5_9RHOD</name>
<dbReference type="CDD" id="cd00672">
    <property type="entry name" value="CysRS_core"/>
    <property type="match status" value="1"/>
</dbReference>
<proteinExistence type="inferred from homology"/>
<keyword evidence="4" id="KW-0436">Ligase</keyword>
<dbReference type="GO" id="GO:0005524">
    <property type="term" value="F:ATP binding"/>
    <property type="evidence" value="ECO:0007669"/>
    <property type="project" value="UniProtKB-KW"/>
</dbReference>
<dbReference type="HAMAP" id="MF_00041">
    <property type="entry name" value="Cys_tRNA_synth"/>
    <property type="match status" value="1"/>
</dbReference>
<sequence>MSSLVIRNSLTKKKELFRPWKEDSKSVTCYICGPTVYDSAHVGHARNYLSFDTIRRILEGYFGFEVELQMNVTDVDDKIIKKSKELQEDFCTLSGRYEREFWEDLDKLNCLPPTYITRVTDYIPEIINFIEKLVERGYAYEAGGSVYFDVQTFTQAGFKYGQLEQTSVGDIERLMEGEGSWASQQARLEKKSAGDFALWKRSQEDEPGWSSPWGYGRPGWHVECSTMASCIFGSHVDMHCGGEDLRFPHHENEIAQSEAYFEKNEWVKFFLHSGHLHIEGLKMSKSLKNFITIRSILERYTPRQLRLFILQHHYAARMNYSEQGMQEAVNVEKFFAEFFRNFFALEREYKKHGKFLGGRKFRESGLCMEFRKRKEEIHEAFCDDFDTPAVIRSLQALVKTTNLYIQTETNNDMDITLMRNIVRYVTKILTILGLGRPSSEESGFWDEVPLQKSSNEEFINGLIDIFVDLRDRIRGLLIPLLKQWQKKSFNAEMSRSDYDSESIFVCVLIHIIIFLFRIARFFSEELDACFESFKEKIWLLKDNEDLQAESKKLFVSFRSQQSHETEKCLDELLNLLVKDIESLLTTEMCISKTSGIVSGLYRIKTVVFQFVKWTFNFFQEFSVIKVSQEDLKSFLSHFLQFLETDEESEMKRQLLLATMEWLPRQFVHLAKCVVEELDDIRDKKLIEYGIRIEDSGKGSRWKIEDPEELKREMVAKAQQESAKLEEKKKRQEEAQKRLLEELNRGRVPPGEMFKQGDWQGHFSKYDADGVPTHDIENNEIPKSQRKKLIKEYEKQRKLHEKYLHSMNKF</sequence>
<dbReference type="InterPro" id="IPR014729">
    <property type="entry name" value="Rossmann-like_a/b/a_fold"/>
</dbReference>
<protein>
    <recommendedName>
        <fullName evidence="3">cysteine--tRNA ligase</fullName>
        <ecNumber evidence="3">6.1.1.16</ecNumber>
    </recommendedName>
    <alternativeName>
        <fullName evidence="11">Cysteinyl-tRNA synthetase</fullName>
    </alternativeName>
</protein>
<keyword evidence="12" id="KW-0175">Coiled coil</keyword>
<reference evidence="14" key="2">
    <citation type="submission" date="2022-01" db="EMBL/GenBank/DDBJ databases">
        <authorList>
            <person name="Hirooka S."/>
            <person name="Miyagishima S.Y."/>
        </authorList>
    </citation>
    <scope>NUCLEOTIDE SEQUENCE</scope>
    <source>
        <strain evidence="14">NBRC 102759</strain>
    </source>
</reference>
<dbReference type="SUPFAM" id="SSF47323">
    <property type="entry name" value="Anticodon-binding domain of a subclass of class I aminoacyl-tRNA synthetases"/>
    <property type="match status" value="1"/>
</dbReference>
<keyword evidence="9" id="KW-0648">Protein biosynthesis</keyword>
<dbReference type="NCBIfam" id="TIGR00435">
    <property type="entry name" value="cysS"/>
    <property type="match status" value="1"/>
</dbReference>
<accession>A0A9C7UMV5</accession>
<dbReference type="EC" id="6.1.1.16" evidence="3"/>
<dbReference type="Pfam" id="PF01406">
    <property type="entry name" value="tRNA-synt_1e"/>
    <property type="match status" value="1"/>
</dbReference>
<evidence type="ECO:0000256" key="11">
    <source>
        <dbReference type="ARBA" id="ARBA00031499"/>
    </source>
</evidence>
<dbReference type="GO" id="GO:0004817">
    <property type="term" value="F:cysteine-tRNA ligase activity"/>
    <property type="evidence" value="ECO:0007669"/>
    <property type="project" value="UniProtKB-EC"/>
</dbReference>
<evidence type="ECO:0000256" key="7">
    <source>
        <dbReference type="ARBA" id="ARBA00022833"/>
    </source>
</evidence>
<evidence type="ECO:0000256" key="12">
    <source>
        <dbReference type="SAM" id="Coils"/>
    </source>
</evidence>
<dbReference type="PANTHER" id="PTHR10890">
    <property type="entry name" value="CYSTEINYL-TRNA SYNTHETASE"/>
    <property type="match status" value="1"/>
</dbReference>
<evidence type="ECO:0000256" key="4">
    <source>
        <dbReference type="ARBA" id="ARBA00022598"/>
    </source>
</evidence>
<dbReference type="InterPro" id="IPR032678">
    <property type="entry name" value="tRNA-synt_1_cat_dom"/>
</dbReference>
<keyword evidence="5" id="KW-0479">Metal-binding</keyword>
<evidence type="ECO:0000256" key="9">
    <source>
        <dbReference type="ARBA" id="ARBA00022917"/>
    </source>
</evidence>
<dbReference type="Gene3D" id="3.40.50.620">
    <property type="entry name" value="HUPs"/>
    <property type="match status" value="1"/>
</dbReference>
<dbReference type="EMBL" id="BQMJ01000005">
    <property type="protein sequence ID" value="GJQ09008.1"/>
    <property type="molecule type" value="Genomic_DNA"/>
</dbReference>
<gene>
    <name evidence="14" type="ORF">GpartN1_g799.t1</name>
</gene>
<organism evidence="14 15">
    <name type="scientific">Galdieria partita</name>
    <dbReference type="NCBI Taxonomy" id="83374"/>
    <lineage>
        <taxon>Eukaryota</taxon>
        <taxon>Rhodophyta</taxon>
        <taxon>Bangiophyceae</taxon>
        <taxon>Galdieriales</taxon>
        <taxon>Galdieriaceae</taxon>
        <taxon>Galdieria</taxon>
    </lineage>
</organism>
<dbReference type="OrthoDB" id="438179at2759"/>
<comment type="caution">
    <text evidence="14">The sequence shown here is derived from an EMBL/GenBank/DDBJ whole genome shotgun (WGS) entry which is preliminary data.</text>
</comment>
<dbReference type="PANTHER" id="PTHR10890:SF27">
    <property type="entry name" value="CYSTEINE--TRNA LIGASE, MITOCHONDRIAL-RELATED"/>
    <property type="match status" value="1"/>
</dbReference>
<evidence type="ECO:0000256" key="6">
    <source>
        <dbReference type="ARBA" id="ARBA00022741"/>
    </source>
</evidence>
<dbReference type="SUPFAM" id="SSF52374">
    <property type="entry name" value="Nucleotidylyl transferase"/>
    <property type="match status" value="1"/>
</dbReference>
<evidence type="ECO:0000256" key="8">
    <source>
        <dbReference type="ARBA" id="ARBA00022840"/>
    </source>
</evidence>
<evidence type="ECO:0000313" key="14">
    <source>
        <dbReference type="EMBL" id="GJQ09008.1"/>
    </source>
</evidence>
<dbReference type="FunFam" id="3.40.50.620:FF:000027">
    <property type="entry name" value="Cysteine--tRNA ligase, cytoplasmic"/>
    <property type="match status" value="1"/>
</dbReference>
<dbReference type="Proteomes" id="UP001061958">
    <property type="component" value="Unassembled WGS sequence"/>
</dbReference>
<comment type="cofactor">
    <cofactor evidence="1">
        <name>Zn(2+)</name>
        <dbReference type="ChEBI" id="CHEBI:29105"/>
    </cofactor>
</comment>
<dbReference type="InterPro" id="IPR015803">
    <property type="entry name" value="Cys-tRNA-ligase"/>
</dbReference>
<dbReference type="GO" id="GO:0006423">
    <property type="term" value="P:cysteinyl-tRNA aminoacylation"/>
    <property type="evidence" value="ECO:0007669"/>
    <property type="project" value="InterPro"/>
</dbReference>
<dbReference type="GO" id="GO:0046872">
    <property type="term" value="F:metal ion binding"/>
    <property type="evidence" value="ECO:0007669"/>
    <property type="project" value="UniProtKB-KW"/>
</dbReference>
<keyword evidence="8" id="KW-0067">ATP-binding</keyword>
<evidence type="ECO:0000256" key="10">
    <source>
        <dbReference type="ARBA" id="ARBA00023146"/>
    </source>
</evidence>
<comment type="similarity">
    <text evidence="2">Belongs to the class-I aminoacyl-tRNA synthetase family.</text>
</comment>
<reference evidence="14" key="1">
    <citation type="journal article" date="2022" name="Proc. Natl. Acad. Sci. U.S.A.">
        <title>Life cycle and functional genomics of the unicellular red alga Galdieria for elucidating algal and plant evolution and industrial use.</title>
        <authorList>
            <person name="Hirooka S."/>
            <person name="Itabashi T."/>
            <person name="Ichinose T.M."/>
            <person name="Onuma R."/>
            <person name="Fujiwara T."/>
            <person name="Yamashita S."/>
            <person name="Jong L.W."/>
            <person name="Tomita R."/>
            <person name="Iwane A.H."/>
            <person name="Miyagishima S.Y."/>
        </authorList>
    </citation>
    <scope>NUCLEOTIDE SEQUENCE</scope>
    <source>
        <strain evidence="14">NBRC 102759</strain>
    </source>
</reference>